<dbReference type="InterPro" id="IPR036427">
    <property type="entry name" value="Bromodomain-like_sf"/>
</dbReference>
<dbReference type="PANTHER" id="PTHR46386:SF7">
    <property type="entry name" value="SP110 NUCLEAR BODY PROTEIN"/>
    <property type="match status" value="1"/>
</dbReference>
<dbReference type="InterPro" id="IPR043563">
    <property type="entry name" value="Sp110/Sp140/Sp140L-like"/>
</dbReference>
<dbReference type="PANTHER" id="PTHR46386">
    <property type="entry name" value="NUCLEAR BODY PROTEIN SP140"/>
    <property type="match status" value="1"/>
</dbReference>
<evidence type="ECO:0000259" key="2">
    <source>
        <dbReference type="PROSITE" id="PS51414"/>
    </source>
</evidence>
<accession>S5AAT8</accession>
<dbReference type="SMART" id="SM00297">
    <property type="entry name" value="BROMO"/>
    <property type="match status" value="1"/>
</dbReference>
<protein>
    <submittedName>
        <fullName evidence="3">SP110 nuclear body protein variant 14</fullName>
    </submittedName>
</protein>
<feature type="domain" description="HSR" evidence="2">
    <location>
        <begin position="1"/>
        <end position="115"/>
    </location>
</feature>
<evidence type="ECO:0000313" key="3">
    <source>
        <dbReference type="EMBL" id="AGP75625.1"/>
    </source>
</evidence>
<keyword evidence="1" id="KW-0103">Bromodomain</keyword>
<dbReference type="EMBL" id="KC811316">
    <property type="protein sequence ID" value="AGP75625.1"/>
    <property type="molecule type" value="mRNA"/>
</dbReference>
<organism evidence="3">
    <name type="scientific">Sus scrofa</name>
    <name type="common">Pig</name>
    <dbReference type="NCBI Taxonomy" id="9823"/>
    <lineage>
        <taxon>Eukaryota</taxon>
        <taxon>Metazoa</taxon>
        <taxon>Chordata</taxon>
        <taxon>Craniata</taxon>
        <taxon>Vertebrata</taxon>
        <taxon>Euteleostomi</taxon>
        <taxon>Mammalia</taxon>
        <taxon>Eutheria</taxon>
        <taxon>Laurasiatheria</taxon>
        <taxon>Artiodactyla</taxon>
        <taxon>Suina</taxon>
        <taxon>Suidae</taxon>
        <taxon>Sus</taxon>
    </lineage>
</organism>
<gene>
    <name evidence="3" type="primary">SP110</name>
</gene>
<dbReference type="GO" id="GO:0005634">
    <property type="term" value="C:nucleus"/>
    <property type="evidence" value="ECO:0007669"/>
    <property type="project" value="InterPro"/>
</dbReference>
<dbReference type="Pfam" id="PF03172">
    <property type="entry name" value="HSR"/>
    <property type="match status" value="1"/>
</dbReference>
<dbReference type="InterPro" id="IPR004865">
    <property type="entry name" value="HSR_dom"/>
</dbReference>
<dbReference type="PROSITE" id="PS51414">
    <property type="entry name" value="HSR"/>
    <property type="match status" value="1"/>
</dbReference>
<reference evidence="3" key="1">
    <citation type="journal article" date="2016" name="Mol. Genet. Genomics">
        <title>Molecular characterization of Sp110 gene in pigs.</title>
        <authorList>
            <person name="Li L.Z."/>
            <person name="Wang Q.S."/>
            <person name="Han L.X."/>
            <person name="Wang J.K."/>
            <person name="Shao S.Y."/>
            <person name="Wang L."/>
            <person name="Liu D."/>
            <person name="Yang X.Q."/>
        </authorList>
    </citation>
    <scope>NUCLEOTIDE SEQUENCE</scope>
</reference>
<dbReference type="AlphaFoldDB" id="S5AAT8"/>
<name>S5AAT8_PIG</name>
<dbReference type="InterPro" id="IPR001487">
    <property type="entry name" value="Bromodomain"/>
</dbReference>
<dbReference type="Pfam" id="PF00439">
    <property type="entry name" value="Bromodomain"/>
    <property type="match status" value="1"/>
</dbReference>
<proteinExistence type="evidence at transcript level"/>
<dbReference type="Gene3D" id="1.20.920.10">
    <property type="entry name" value="Bromodomain-like"/>
    <property type="match status" value="1"/>
</dbReference>
<sequence length="292" mass="34135">MAVSVSRRITMTRPLEEALFQHFIHQKLEIAYAINKPFPFFEGLRDNNFITDTLYRESLEACRNLVPVSRVVYNILTKLEKTFSLSFLEMLFGHINLYEYPSLMAVFKSFKNVVTSHRGWSRSAAAPQEAPASTAERSSFHENCHIPPAVAKRRPWSCTFCRMREASGSQRCLRGSEGLARQMLPEEQLVSQKCEFLLLKAYCHPQSSFFAETPRNIQDYGEPFKEAMWLDLVKERLTERVYTVAWFLRDMRLIFRNHQMFYKASDFGQIGLDLEAEFEKDLKKMFTVHEAR</sequence>
<evidence type="ECO:0000256" key="1">
    <source>
        <dbReference type="ARBA" id="ARBA00023117"/>
    </source>
</evidence>
<dbReference type="SUPFAM" id="SSF47370">
    <property type="entry name" value="Bromodomain"/>
    <property type="match status" value="1"/>
</dbReference>